<gene>
    <name evidence="2" type="ORF">PIB30_034303</name>
</gene>
<evidence type="ECO:0000256" key="1">
    <source>
        <dbReference type="SAM" id="MobiDB-lite"/>
    </source>
</evidence>
<accession>A0ABU6QDF7</accession>
<dbReference type="Proteomes" id="UP001341840">
    <property type="component" value="Unassembled WGS sequence"/>
</dbReference>
<proteinExistence type="predicted"/>
<protein>
    <submittedName>
        <fullName evidence="2">Uncharacterized protein</fullName>
    </submittedName>
</protein>
<name>A0ABU6QDF7_9FABA</name>
<organism evidence="2 3">
    <name type="scientific">Stylosanthes scabra</name>
    <dbReference type="NCBI Taxonomy" id="79078"/>
    <lineage>
        <taxon>Eukaryota</taxon>
        <taxon>Viridiplantae</taxon>
        <taxon>Streptophyta</taxon>
        <taxon>Embryophyta</taxon>
        <taxon>Tracheophyta</taxon>
        <taxon>Spermatophyta</taxon>
        <taxon>Magnoliopsida</taxon>
        <taxon>eudicotyledons</taxon>
        <taxon>Gunneridae</taxon>
        <taxon>Pentapetalae</taxon>
        <taxon>rosids</taxon>
        <taxon>fabids</taxon>
        <taxon>Fabales</taxon>
        <taxon>Fabaceae</taxon>
        <taxon>Papilionoideae</taxon>
        <taxon>50 kb inversion clade</taxon>
        <taxon>dalbergioids sensu lato</taxon>
        <taxon>Dalbergieae</taxon>
        <taxon>Pterocarpus clade</taxon>
        <taxon>Stylosanthes</taxon>
    </lineage>
</organism>
<dbReference type="EMBL" id="JASCZI010000159">
    <property type="protein sequence ID" value="MED6109511.1"/>
    <property type="molecule type" value="Genomic_DNA"/>
</dbReference>
<evidence type="ECO:0000313" key="3">
    <source>
        <dbReference type="Proteomes" id="UP001341840"/>
    </source>
</evidence>
<keyword evidence="3" id="KW-1185">Reference proteome</keyword>
<reference evidence="2 3" key="1">
    <citation type="journal article" date="2023" name="Plants (Basel)">
        <title>Bridging the Gap: Combining Genomics and Transcriptomics Approaches to Understand Stylosanthes scabra, an Orphan Legume from the Brazilian Caatinga.</title>
        <authorList>
            <person name="Ferreira-Neto J.R.C."/>
            <person name="da Silva M.D."/>
            <person name="Binneck E."/>
            <person name="de Melo N.F."/>
            <person name="da Silva R.H."/>
            <person name="de Melo A.L.T.M."/>
            <person name="Pandolfi V."/>
            <person name="Bustamante F.O."/>
            <person name="Brasileiro-Vidal A.C."/>
            <person name="Benko-Iseppon A.M."/>
        </authorList>
    </citation>
    <scope>NUCLEOTIDE SEQUENCE [LARGE SCALE GENOMIC DNA]</scope>
    <source>
        <tissue evidence="2">Leaves</tissue>
    </source>
</reference>
<evidence type="ECO:0000313" key="2">
    <source>
        <dbReference type="EMBL" id="MED6109511.1"/>
    </source>
</evidence>
<sequence>MGDRKGSGPSQGSSGKYERWLPGASTGPVGIGYYNRPGYVDISIKLWAPVPYWEPNEFVVLTPLLFEIFQMQVVIRSEDRFARAFWRGVHLLV</sequence>
<comment type="caution">
    <text evidence="2">The sequence shown here is derived from an EMBL/GenBank/DDBJ whole genome shotgun (WGS) entry which is preliminary data.</text>
</comment>
<feature type="region of interest" description="Disordered" evidence="1">
    <location>
        <begin position="1"/>
        <end position="21"/>
    </location>
</feature>